<dbReference type="Gene3D" id="1.10.760.10">
    <property type="entry name" value="Cytochrome c-like domain"/>
    <property type="match status" value="1"/>
</dbReference>
<dbReference type="Pfam" id="PF01292">
    <property type="entry name" value="Ni_hydr_CYTB"/>
    <property type="match status" value="1"/>
</dbReference>
<comment type="caution">
    <text evidence="12">The sequence shown here is derived from an EMBL/GenBank/DDBJ whole genome shotgun (WGS) entry which is preliminary data.</text>
</comment>
<keyword evidence="8 10" id="KW-0472">Membrane</keyword>
<feature type="transmembrane region" description="Helical" evidence="10">
    <location>
        <begin position="109"/>
        <end position="136"/>
    </location>
</feature>
<evidence type="ECO:0000256" key="9">
    <source>
        <dbReference type="PROSITE-ProRule" id="PRU00433"/>
    </source>
</evidence>
<dbReference type="SUPFAM" id="SSF81342">
    <property type="entry name" value="Transmembrane di-heme cytochromes"/>
    <property type="match status" value="1"/>
</dbReference>
<keyword evidence="5 9" id="KW-0479">Metal-binding</keyword>
<dbReference type="EMBL" id="BAAFGK010000004">
    <property type="protein sequence ID" value="GAB0056811.1"/>
    <property type="molecule type" value="Genomic_DNA"/>
</dbReference>
<reference evidence="12 13" key="1">
    <citation type="submission" date="2024-09" db="EMBL/GenBank/DDBJ databases">
        <title>Draft genome sequence of Candidatus Magnetaquicoccaceae bacterium FCR-1.</title>
        <authorList>
            <person name="Shimoshige H."/>
            <person name="Shimamura S."/>
            <person name="Taoka A."/>
            <person name="Kobayashi H."/>
            <person name="Maekawa T."/>
        </authorList>
    </citation>
    <scope>NUCLEOTIDE SEQUENCE [LARGE SCALE GENOMIC DNA]</scope>
    <source>
        <strain evidence="12 13">FCR-1</strain>
    </source>
</reference>
<keyword evidence="6 10" id="KW-1133">Transmembrane helix</keyword>
<evidence type="ECO:0000256" key="1">
    <source>
        <dbReference type="ARBA" id="ARBA00004651"/>
    </source>
</evidence>
<evidence type="ECO:0000256" key="2">
    <source>
        <dbReference type="ARBA" id="ARBA00022475"/>
    </source>
</evidence>
<keyword evidence="13" id="KW-1185">Reference proteome</keyword>
<name>A0ABQ0C7G0_9PROT</name>
<evidence type="ECO:0000256" key="10">
    <source>
        <dbReference type="SAM" id="Phobius"/>
    </source>
</evidence>
<sequence>MYYDRITRLLHLLIALGIAGQMLVSLVMIHPKPGRAGDSFYAFHETWGVVLLVLLVSHWMWRLVCSEPAPLGRFFPWFSSSRLGELWADGKNHLVHARQGRLPNETTPGALACAVQGLGLLAATALGVTGTIFMLYVEPNVRPVGWLHDIKEVHEGLGVAMWAYLGLHAGMGIVHQWVGHGSLVAMFRFWEKAPKQTGTVTVALLVGLLMSGTAWAGTPEEILAGYRAEGAQPFEAERGRTLFAKQGVPGEDGRVTRCTSCHTEDPRQAGKHLKTGKTIEPLAPVANRERLSDPAKVEKWFGRNCKETLGRPCSVQEKGDFITWLLSVR</sequence>
<dbReference type="InterPro" id="IPR015170">
    <property type="entry name" value="DUF1924_SHP"/>
</dbReference>
<keyword evidence="7 9" id="KW-0408">Iron</keyword>
<dbReference type="RefSeq" id="WP_420904534.1">
    <property type="nucleotide sequence ID" value="NZ_BAAFGK010000004.1"/>
</dbReference>
<evidence type="ECO:0000313" key="13">
    <source>
        <dbReference type="Proteomes" id="UP001628193"/>
    </source>
</evidence>
<dbReference type="InterPro" id="IPR011577">
    <property type="entry name" value="Cyt_b561_bac/Ni-Hgenase"/>
</dbReference>
<evidence type="ECO:0000256" key="3">
    <source>
        <dbReference type="ARBA" id="ARBA00022617"/>
    </source>
</evidence>
<evidence type="ECO:0000256" key="7">
    <source>
        <dbReference type="ARBA" id="ARBA00023004"/>
    </source>
</evidence>
<evidence type="ECO:0000256" key="4">
    <source>
        <dbReference type="ARBA" id="ARBA00022692"/>
    </source>
</evidence>
<dbReference type="PROSITE" id="PS51007">
    <property type="entry name" value="CYTC"/>
    <property type="match status" value="1"/>
</dbReference>
<feature type="transmembrane region" description="Helical" evidence="10">
    <location>
        <begin position="157"/>
        <end position="178"/>
    </location>
</feature>
<evidence type="ECO:0000256" key="5">
    <source>
        <dbReference type="ARBA" id="ARBA00022723"/>
    </source>
</evidence>
<proteinExistence type="predicted"/>
<dbReference type="InterPro" id="IPR036909">
    <property type="entry name" value="Cyt_c-like_dom_sf"/>
</dbReference>
<feature type="transmembrane region" description="Helical" evidence="10">
    <location>
        <begin position="6"/>
        <end position="29"/>
    </location>
</feature>
<accession>A0ABQ0C7G0</accession>
<feature type="transmembrane region" description="Helical" evidence="10">
    <location>
        <begin position="198"/>
        <end position="217"/>
    </location>
</feature>
<dbReference type="SUPFAM" id="SSF46626">
    <property type="entry name" value="Cytochrome c"/>
    <property type="match status" value="1"/>
</dbReference>
<evidence type="ECO:0000259" key="11">
    <source>
        <dbReference type="PROSITE" id="PS51007"/>
    </source>
</evidence>
<gene>
    <name evidence="12" type="ORF">SIID45300_01123</name>
</gene>
<dbReference type="InterPro" id="IPR009056">
    <property type="entry name" value="Cyt_c-like_dom"/>
</dbReference>
<keyword evidence="2" id="KW-1003">Cell membrane</keyword>
<comment type="subcellular location">
    <subcellularLocation>
        <location evidence="1">Cell membrane</location>
        <topology evidence="1">Multi-pass membrane protein</topology>
    </subcellularLocation>
</comment>
<dbReference type="Proteomes" id="UP001628193">
    <property type="component" value="Unassembled WGS sequence"/>
</dbReference>
<evidence type="ECO:0000313" key="12">
    <source>
        <dbReference type="EMBL" id="GAB0056811.1"/>
    </source>
</evidence>
<dbReference type="Pfam" id="PF09086">
    <property type="entry name" value="DUF1924"/>
    <property type="match status" value="1"/>
</dbReference>
<organism evidence="12 13">
    <name type="scientific">Candidatus Magnetaquiglobus chichijimensis</name>
    <dbReference type="NCBI Taxonomy" id="3141448"/>
    <lineage>
        <taxon>Bacteria</taxon>
        <taxon>Pseudomonadati</taxon>
        <taxon>Pseudomonadota</taxon>
        <taxon>Magnetococcia</taxon>
        <taxon>Magnetococcales</taxon>
        <taxon>Candidatus Magnetaquicoccaceae</taxon>
        <taxon>Candidatus Magnetaquiglobus</taxon>
    </lineage>
</organism>
<evidence type="ECO:0000256" key="8">
    <source>
        <dbReference type="ARBA" id="ARBA00023136"/>
    </source>
</evidence>
<keyword evidence="4 10" id="KW-0812">Transmembrane</keyword>
<dbReference type="InterPro" id="IPR016174">
    <property type="entry name" value="Di-haem_cyt_TM"/>
</dbReference>
<feature type="transmembrane region" description="Helical" evidence="10">
    <location>
        <begin position="41"/>
        <end position="61"/>
    </location>
</feature>
<evidence type="ECO:0000256" key="6">
    <source>
        <dbReference type="ARBA" id="ARBA00022989"/>
    </source>
</evidence>
<dbReference type="Gene3D" id="1.20.950.20">
    <property type="entry name" value="Transmembrane di-heme cytochromes, Chain C"/>
    <property type="match status" value="1"/>
</dbReference>
<keyword evidence="3 9" id="KW-0349">Heme</keyword>
<protein>
    <recommendedName>
        <fullName evidence="11">Cytochrome c domain-containing protein</fullName>
    </recommendedName>
</protein>
<feature type="domain" description="Cytochrome c" evidence="11">
    <location>
        <begin position="234"/>
        <end position="329"/>
    </location>
</feature>